<evidence type="ECO:0000313" key="3">
    <source>
        <dbReference type="Proteomes" id="UP000275078"/>
    </source>
</evidence>
<evidence type="ECO:0000313" key="2">
    <source>
        <dbReference type="EMBL" id="RPA87471.1"/>
    </source>
</evidence>
<dbReference type="Proteomes" id="UP000275078">
    <property type="component" value="Unassembled WGS sequence"/>
</dbReference>
<protein>
    <submittedName>
        <fullName evidence="2">Uncharacterized protein</fullName>
    </submittedName>
</protein>
<sequence>MASMAEAEDGLLAGRSAQRYDQQVATGPTVGEERDRSSRTRNGGLLRDCHDGVRKTALQPPGELSLLHSLNTLTIGMNEELERLGESNNLTTQKSTHMTPVILYPPVRQYLNKDHPGPGLSLPHDSARHGRWCKRNKLHCRNPKQIFEGGG</sequence>
<gene>
    <name evidence="2" type="ORF">BJ508DRAFT_410238</name>
</gene>
<reference evidence="2 3" key="1">
    <citation type="journal article" date="2018" name="Nat. Ecol. Evol.">
        <title>Pezizomycetes genomes reveal the molecular basis of ectomycorrhizal truffle lifestyle.</title>
        <authorList>
            <person name="Murat C."/>
            <person name="Payen T."/>
            <person name="Noel B."/>
            <person name="Kuo A."/>
            <person name="Morin E."/>
            <person name="Chen J."/>
            <person name="Kohler A."/>
            <person name="Krizsan K."/>
            <person name="Balestrini R."/>
            <person name="Da Silva C."/>
            <person name="Montanini B."/>
            <person name="Hainaut M."/>
            <person name="Levati E."/>
            <person name="Barry K.W."/>
            <person name="Belfiori B."/>
            <person name="Cichocki N."/>
            <person name="Clum A."/>
            <person name="Dockter R.B."/>
            <person name="Fauchery L."/>
            <person name="Guy J."/>
            <person name="Iotti M."/>
            <person name="Le Tacon F."/>
            <person name="Lindquist E.A."/>
            <person name="Lipzen A."/>
            <person name="Malagnac F."/>
            <person name="Mello A."/>
            <person name="Molinier V."/>
            <person name="Miyauchi S."/>
            <person name="Poulain J."/>
            <person name="Riccioni C."/>
            <person name="Rubini A."/>
            <person name="Sitrit Y."/>
            <person name="Splivallo R."/>
            <person name="Traeger S."/>
            <person name="Wang M."/>
            <person name="Zifcakova L."/>
            <person name="Wipf D."/>
            <person name="Zambonelli A."/>
            <person name="Paolocci F."/>
            <person name="Nowrousian M."/>
            <person name="Ottonello S."/>
            <person name="Baldrian P."/>
            <person name="Spatafora J.W."/>
            <person name="Henrissat B."/>
            <person name="Nagy L.G."/>
            <person name="Aury J.M."/>
            <person name="Wincker P."/>
            <person name="Grigoriev I.V."/>
            <person name="Bonfante P."/>
            <person name="Martin F.M."/>
        </authorList>
    </citation>
    <scope>NUCLEOTIDE SEQUENCE [LARGE SCALE GENOMIC DNA]</scope>
    <source>
        <strain evidence="2 3">RN42</strain>
    </source>
</reference>
<evidence type="ECO:0000256" key="1">
    <source>
        <dbReference type="SAM" id="MobiDB-lite"/>
    </source>
</evidence>
<dbReference type="EMBL" id="ML119646">
    <property type="protein sequence ID" value="RPA87471.1"/>
    <property type="molecule type" value="Genomic_DNA"/>
</dbReference>
<name>A0A3N4IT91_ASCIM</name>
<organism evidence="2 3">
    <name type="scientific">Ascobolus immersus RN42</name>
    <dbReference type="NCBI Taxonomy" id="1160509"/>
    <lineage>
        <taxon>Eukaryota</taxon>
        <taxon>Fungi</taxon>
        <taxon>Dikarya</taxon>
        <taxon>Ascomycota</taxon>
        <taxon>Pezizomycotina</taxon>
        <taxon>Pezizomycetes</taxon>
        <taxon>Pezizales</taxon>
        <taxon>Ascobolaceae</taxon>
        <taxon>Ascobolus</taxon>
    </lineage>
</organism>
<accession>A0A3N4IT91</accession>
<feature type="region of interest" description="Disordered" evidence="1">
    <location>
        <begin position="1"/>
        <end position="48"/>
    </location>
</feature>
<proteinExistence type="predicted"/>
<dbReference type="AlphaFoldDB" id="A0A3N4IT91"/>
<keyword evidence="3" id="KW-1185">Reference proteome</keyword>